<organism evidence="1 2">
    <name type="scientific">Sphaerobolus stellatus (strain SS14)</name>
    <dbReference type="NCBI Taxonomy" id="990650"/>
    <lineage>
        <taxon>Eukaryota</taxon>
        <taxon>Fungi</taxon>
        <taxon>Dikarya</taxon>
        <taxon>Basidiomycota</taxon>
        <taxon>Agaricomycotina</taxon>
        <taxon>Agaricomycetes</taxon>
        <taxon>Phallomycetidae</taxon>
        <taxon>Geastrales</taxon>
        <taxon>Sphaerobolaceae</taxon>
        <taxon>Sphaerobolus</taxon>
    </lineage>
</organism>
<dbReference type="EMBL" id="KN837654">
    <property type="protein sequence ID" value="KIJ23501.1"/>
    <property type="molecule type" value="Genomic_DNA"/>
</dbReference>
<dbReference type="AlphaFoldDB" id="A0A0C9UDK5"/>
<gene>
    <name evidence="1" type="ORF">M422DRAFT_275900</name>
</gene>
<keyword evidence="2" id="KW-1185">Reference proteome</keyword>
<evidence type="ECO:0000313" key="1">
    <source>
        <dbReference type="EMBL" id="KIJ23501.1"/>
    </source>
</evidence>
<name>A0A0C9UDK5_SPHS4</name>
<proteinExistence type="predicted"/>
<reference evidence="1 2" key="1">
    <citation type="submission" date="2014-06" db="EMBL/GenBank/DDBJ databases">
        <title>Evolutionary Origins and Diversification of the Mycorrhizal Mutualists.</title>
        <authorList>
            <consortium name="DOE Joint Genome Institute"/>
            <consortium name="Mycorrhizal Genomics Consortium"/>
            <person name="Kohler A."/>
            <person name="Kuo A."/>
            <person name="Nagy L.G."/>
            <person name="Floudas D."/>
            <person name="Copeland A."/>
            <person name="Barry K.W."/>
            <person name="Cichocki N."/>
            <person name="Veneault-Fourrey C."/>
            <person name="LaButti K."/>
            <person name="Lindquist E.A."/>
            <person name="Lipzen A."/>
            <person name="Lundell T."/>
            <person name="Morin E."/>
            <person name="Murat C."/>
            <person name="Riley R."/>
            <person name="Ohm R."/>
            <person name="Sun H."/>
            <person name="Tunlid A."/>
            <person name="Henrissat B."/>
            <person name="Grigoriev I.V."/>
            <person name="Hibbett D.S."/>
            <person name="Martin F."/>
        </authorList>
    </citation>
    <scope>NUCLEOTIDE SEQUENCE [LARGE SCALE GENOMIC DNA]</scope>
    <source>
        <strain evidence="1 2">SS14</strain>
    </source>
</reference>
<sequence length="124" mass="13644">MSANIAFFFASSFYPSTQAYQIPQTVSMLAPCIQSTDVSASITVRKRSSSQDILSSILGTVIALSEGIYDMTLTFNPCFLWEIKGLPYRIALRLEVLRAQGFVDSLQANSSGAFNPHHSRYAPI</sequence>
<dbReference type="Proteomes" id="UP000054279">
    <property type="component" value="Unassembled WGS sequence"/>
</dbReference>
<evidence type="ECO:0000313" key="2">
    <source>
        <dbReference type="Proteomes" id="UP000054279"/>
    </source>
</evidence>
<protein>
    <submittedName>
        <fullName evidence="1">Uncharacterized protein</fullName>
    </submittedName>
</protein>
<dbReference type="HOGENOM" id="CLU_2005384_0_0_1"/>
<accession>A0A0C9UDK5</accession>